<dbReference type="EMBL" id="HBGV01010824">
    <property type="protein sequence ID" value="CAD9496039.1"/>
    <property type="molecule type" value="Transcribed_RNA"/>
</dbReference>
<feature type="transmembrane region" description="Helical" evidence="1">
    <location>
        <begin position="227"/>
        <end position="247"/>
    </location>
</feature>
<proteinExistence type="predicted"/>
<reference evidence="2" key="1">
    <citation type="submission" date="2021-01" db="EMBL/GenBank/DDBJ databases">
        <authorList>
            <person name="Corre E."/>
            <person name="Pelletier E."/>
            <person name="Niang G."/>
            <person name="Scheremetjew M."/>
            <person name="Finn R."/>
            <person name="Kale V."/>
            <person name="Holt S."/>
            <person name="Cochrane G."/>
            <person name="Meng A."/>
            <person name="Brown T."/>
            <person name="Cohen L."/>
        </authorList>
    </citation>
    <scope>NUCLEOTIDE SEQUENCE</scope>
    <source>
        <strain evidence="2">CCMP826</strain>
    </source>
</reference>
<keyword evidence="1" id="KW-0472">Membrane</keyword>
<evidence type="ECO:0000256" key="1">
    <source>
        <dbReference type="SAM" id="Phobius"/>
    </source>
</evidence>
<keyword evidence="1" id="KW-0812">Transmembrane</keyword>
<accession>A0A7S2HNT1</accession>
<dbReference type="AlphaFoldDB" id="A0A7S2HNT1"/>
<sequence>MMKSKAGVHALHELFNLSPSEIKMNFCQLALFGIFTFLLRDQNFASRVTKLCSVFPTTPLHDYDAMSLIDWVTHYASIVYGMCVMQSLSGIQGASTPRRKSYCIVFTIQQIMGLVTLLAHSLIGTDSTAEHALNCCAKYLLLVSNMVTGFVICFPLYGWLALAPIAYAALQEQLSFENIPGILLNNFALISVLASPSSDFPSLFKLSFLLFALMPVAAKFLDPSSDINHTIVTAYLTVIVLLMRVSLRPEVDNKAAQKEA</sequence>
<feature type="transmembrane region" description="Helical" evidence="1">
    <location>
        <begin position="147"/>
        <end position="170"/>
    </location>
</feature>
<feature type="transmembrane region" description="Helical" evidence="1">
    <location>
        <begin position="103"/>
        <end position="123"/>
    </location>
</feature>
<name>A0A7S2HNT1_9STRA</name>
<organism evidence="2">
    <name type="scientific">Helicotheca tamesis</name>
    <dbReference type="NCBI Taxonomy" id="374047"/>
    <lineage>
        <taxon>Eukaryota</taxon>
        <taxon>Sar</taxon>
        <taxon>Stramenopiles</taxon>
        <taxon>Ochrophyta</taxon>
        <taxon>Bacillariophyta</taxon>
        <taxon>Mediophyceae</taxon>
        <taxon>Lithodesmiophycidae</taxon>
        <taxon>Lithodesmiales</taxon>
        <taxon>Lithodesmiaceae</taxon>
        <taxon>Helicotheca</taxon>
    </lineage>
</organism>
<protein>
    <submittedName>
        <fullName evidence="2">Uncharacterized protein</fullName>
    </submittedName>
</protein>
<gene>
    <name evidence="2" type="ORF">HTAM1171_LOCUS6665</name>
</gene>
<evidence type="ECO:0000313" key="2">
    <source>
        <dbReference type="EMBL" id="CAD9496039.1"/>
    </source>
</evidence>
<keyword evidence="1" id="KW-1133">Transmembrane helix</keyword>